<evidence type="ECO:0000313" key="15">
    <source>
        <dbReference type="Proteomes" id="UP000292648"/>
    </source>
</evidence>
<dbReference type="SUPFAM" id="SSF109998">
    <property type="entry name" value="Triger factor/SurA peptide-binding domain-like"/>
    <property type="match status" value="1"/>
</dbReference>
<keyword evidence="5 11" id="KW-0732">Signal</keyword>
<evidence type="ECO:0000256" key="7">
    <source>
        <dbReference type="ARBA" id="ARBA00023136"/>
    </source>
</evidence>
<keyword evidence="4 11" id="KW-1003">Cell membrane</keyword>
<comment type="function">
    <text evidence="11">Plays a major role in protein secretion by helping the post-translocational extracellular folding of several secreted proteins.</text>
</comment>
<accession>A0A4Q9XYY1</accession>
<evidence type="ECO:0000256" key="11">
    <source>
        <dbReference type="HAMAP-Rule" id="MF_01145"/>
    </source>
</evidence>
<gene>
    <name evidence="11" type="primary">prsA</name>
    <name evidence="14" type="ORF">EUZ87_13515</name>
</gene>
<evidence type="ECO:0000259" key="13">
    <source>
        <dbReference type="PROSITE" id="PS50198"/>
    </source>
</evidence>
<comment type="subcellular location">
    <subcellularLocation>
        <location evidence="2 11">Cell membrane</location>
        <topology evidence="2 11">Lipid-anchor</topology>
    </subcellularLocation>
</comment>
<dbReference type="Proteomes" id="UP000292648">
    <property type="component" value="Unassembled WGS sequence"/>
</dbReference>
<evidence type="ECO:0000256" key="10">
    <source>
        <dbReference type="ARBA" id="ARBA00023288"/>
    </source>
</evidence>
<feature type="chain" id="PRO_5020863552" description="Foldase protein PrsA" evidence="12">
    <location>
        <begin position="26"/>
        <end position="308"/>
    </location>
</feature>
<dbReference type="GO" id="GO:0005886">
    <property type="term" value="C:plasma membrane"/>
    <property type="evidence" value="ECO:0007669"/>
    <property type="project" value="UniProtKB-SubCell"/>
</dbReference>
<dbReference type="InterPro" id="IPR027304">
    <property type="entry name" value="Trigger_fact/SurA_dom_sf"/>
</dbReference>
<keyword evidence="10 11" id="KW-0449">Lipoprotein</keyword>
<dbReference type="EMBL" id="SEHH01000115">
    <property type="protein sequence ID" value="TBX38415.1"/>
    <property type="molecule type" value="Genomic_DNA"/>
</dbReference>
<dbReference type="PANTHER" id="PTHR47245:SF1">
    <property type="entry name" value="FOLDASE PROTEIN PRSA"/>
    <property type="match status" value="1"/>
</dbReference>
<dbReference type="GO" id="GO:0006457">
    <property type="term" value="P:protein folding"/>
    <property type="evidence" value="ECO:0007669"/>
    <property type="project" value="UniProtKB-UniRule"/>
</dbReference>
<evidence type="ECO:0000256" key="8">
    <source>
        <dbReference type="ARBA" id="ARBA00023139"/>
    </source>
</evidence>
<feature type="signal peptide" evidence="12">
    <location>
        <begin position="1"/>
        <end position="25"/>
    </location>
</feature>
<keyword evidence="7 11" id="KW-0472">Membrane</keyword>
<feature type="domain" description="PpiC" evidence="13">
    <location>
        <begin position="137"/>
        <end position="219"/>
    </location>
</feature>
<keyword evidence="6 11" id="KW-0697">Rotamase</keyword>
<dbReference type="HAMAP" id="MF_01145">
    <property type="entry name" value="Foldase_PrsA"/>
    <property type="match status" value="1"/>
</dbReference>
<evidence type="ECO:0000256" key="5">
    <source>
        <dbReference type="ARBA" id="ARBA00022729"/>
    </source>
</evidence>
<evidence type="ECO:0000256" key="4">
    <source>
        <dbReference type="ARBA" id="ARBA00022475"/>
    </source>
</evidence>
<evidence type="ECO:0000256" key="9">
    <source>
        <dbReference type="ARBA" id="ARBA00023235"/>
    </source>
</evidence>
<dbReference type="InterPro" id="IPR023059">
    <property type="entry name" value="Foldase_PrsA"/>
</dbReference>
<reference evidence="14 15" key="1">
    <citation type="submission" date="2019-01" db="EMBL/GenBank/DDBJ databases">
        <title>Draft genome sequence of Lactobacillus paraplantarum OSY-TC318, a Producer of the novel lantibiotic Paraplantaracin TC318.</title>
        <authorList>
            <person name="Hussein W.E."/>
            <person name="Huang E."/>
            <person name="Yousef A.E."/>
        </authorList>
    </citation>
    <scope>NUCLEOTIDE SEQUENCE [LARGE SCALE GENOMIC DNA]</scope>
    <source>
        <strain evidence="14 15">OSY-TC318</strain>
    </source>
</reference>
<evidence type="ECO:0000256" key="2">
    <source>
        <dbReference type="ARBA" id="ARBA00004193"/>
    </source>
</evidence>
<organism evidence="14 15">
    <name type="scientific">Lactiplantibacillus paraplantarum</name>
    <dbReference type="NCBI Taxonomy" id="60520"/>
    <lineage>
        <taxon>Bacteria</taxon>
        <taxon>Bacillati</taxon>
        <taxon>Bacillota</taxon>
        <taxon>Bacilli</taxon>
        <taxon>Lactobacillales</taxon>
        <taxon>Lactobacillaceae</taxon>
        <taxon>Lactiplantibacillus</taxon>
    </lineage>
</organism>
<name>A0A4Q9XYY1_9LACO</name>
<dbReference type="EC" id="5.2.1.8" evidence="11"/>
<dbReference type="PROSITE" id="PS50198">
    <property type="entry name" value="PPIC_PPIASE_2"/>
    <property type="match status" value="1"/>
</dbReference>
<dbReference type="InterPro" id="IPR000297">
    <property type="entry name" value="PPIase_PpiC"/>
</dbReference>
<dbReference type="InterPro" id="IPR046357">
    <property type="entry name" value="PPIase_dom_sf"/>
</dbReference>
<comment type="catalytic activity">
    <reaction evidence="1 11">
        <text>[protein]-peptidylproline (omega=180) = [protein]-peptidylproline (omega=0)</text>
        <dbReference type="Rhea" id="RHEA:16237"/>
        <dbReference type="Rhea" id="RHEA-COMP:10747"/>
        <dbReference type="Rhea" id="RHEA-COMP:10748"/>
        <dbReference type="ChEBI" id="CHEBI:83833"/>
        <dbReference type="ChEBI" id="CHEBI:83834"/>
        <dbReference type="EC" id="5.2.1.8"/>
    </reaction>
</comment>
<evidence type="ECO:0000256" key="12">
    <source>
        <dbReference type="SAM" id="SignalP"/>
    </source>
</evidence>
<dbReference type="PANTHER" id="PTHR47245">
    <property type="entry name" value="PEPTIDYLPROLYL ISOMERASE"/>
    <property type="match status" value="1"/>
</dbReference>
<evidence type="ECO:0000256" key="6">
    <source>
        <dbReference type="ARBA" id="ARBA00023110"/>
    </source>
</evidence>
<evidence type="ECO:0000313" key="14">
    <source>
        <dbReference type="EMBL" id="TBX38415.1"/>
    </source>
</evidence>
<keyword evidence="8 11" id="KW-0564">Palmitate</keyword>
<proteinExistence type="inferred from homology"/>
<evidence type="ECO:0000256" key="1">
    <source>
        <dbReference type="ARBA" id="ARBA00000971"/>
    </source>
</evidence>
<dbReference type="PROSITE" id="PS51257">
    <property type="entry name" value="PROKAR_LIPOPROTEIN"/>
    <property type="match status" value="1"/>
</dbReference>
<comment type="similarity">
    <text evidence="3 11">Belongs to the PrsA family.</text>
</comment>
<dbReference type="GO" id="GO:0003755">
    <property type="term" value="F:peptidyl-prolyl cis-trans isomerase activity"/>
    <property type="evidence" value="ECO:0007669"/>
    <property type="project" value="UniProtKB-UniRule"/>
</dbReference>
<dbReference type="InterPro" id="IPR050245">
    <property type="entry name" value="PrsA_foldase"/>
</dbReference>
<protein>
    <recommendedName>
        <fullName evidence="11">Foldase protein PrsA</fullName>
        <ecNumber evidence="11">5.2.1.8</ecNumber>
    </recommendedName>
</protein>
<sequence length="308" mass="33730">MKYRLVGIGASLALAVILSGCQAKANTLVKSDAGSVTQTEVFKQIEDQAPTQQAVQELTLNKVLNQRYHVSQAAVTAKLKAFKRQAGANYHAILARNQLTEAHLKTQIKANLLLEKAITAKYPVTKAQLKKARTAYMPMTTVQHIATTNEKQAQKIITDLNTGASFDSQVKKYAHNRQLHTTAGRLAPFDSYTQALAPAVVQATAKLQVGHHVTKPVKAVATTDTEGQPTYEIIKVISRQSKAATVTNDDGKRVTVANYLRAQLQQQRMTDKQAQVATIRSLFKTAHVKVVDTHFVPAFSNYLTAKNA</sequence>
<comment type="caution">
    <text evidence="14">The sequence shown here is derived from an EMBL/GenBank/DDBJ whole genome shotgun (WGS) entry which is preliminary data.</text>
</comment>
<dbReference type="AlphaFoldDB" id="A0A4Q9XYY1"/>
<keyword evidence="9 11" id="KW-0413">Isomerase</keyword>
<dbReference type="SUPFAM" id="SSF54534">
    <property type="entry name" value="FKBP-like"/>
    <property type="match status" value="1"/>
</dbReference>
<dbReference type="Gene3D" id="3.10.50.40">
    <property type="match status" value="1"/>
</dbReference>
<evidence type="ECO:0000256" key="3">
    <source>
        <dbReference type="ARBA" id="ARBA00006071"/>
    </source>
</evidence>